<dbReference type="Proteomes" id="UP000061432">
    <property type="component" value="Plasmid pMaq22A_2p"/>
</dbReference>
<dbReference type="KEGG" id="maqu:Maq22A_2p42670"/>
<keyword evidence="2" id="KW-0614">Plasmid</keyword>
<reference evidence="2 3" key="1">
    <citation type="journal article" date="2015" name="Genome Announc.">
        <title>Complete Genome Sequence of Methylobacterium aquaticum Strain 22A, Isolated from Racomitrium japonicum Moss.</title>
        <authorList>
            <person name="Tani A."/>
            <person name="Ogura Y."/>
            <person name="Hayashi T."/>
            <person name="Kimbara K."/>
        </authorList>
    </citation>
    <scope>NUCLEOTIDE SEQUENCE [LARGE SCALE GENOMIC DNA]</scope>
    <source>
        <strain evidence="2 3">MA-22A</strain>
        <plasmid evidence="3">Plasmid pMaq22A_2p DNA</plasmid>
    </source>
</reference>
<dbReference type="EMBL" id="AP014706">
    <property type="protein sequence ID" value="BAR47353.1"/>
    <property type="molecule type" value="Genomic_DNA"/>
</dbReference>
<reference evidence="3" key="2">
    <citation type="submission" date="2015-01" db="EMBL/GenBank/DDBJ databases">
        <title>Complete genome sequence of Methylobacterium aquaticum strain 22A.</title>
        <authorList>
            <person name="Tani A."/>
            <person name="Ogura Y."/>
            <person name="Hayashi T."/>
        </authorList>
    </citation>
    <scope>NUCLEOTIDE SEQUENCE [LARGE SCALE GENOMIC DNA]</scope>
    <source>
        <strain evidence="3">MA-22A</strain>
        <plasmid evidence="3">Plasmid pMaq22A_2p DNA</plasmid>
    </source>
</reference>
<accession>A0A1Y0ZG28</accession>
<proteinExistence type="predicted"/>
<evidence type="ECO:0000256" key="1">
    <source>
        <dbReference type="SAM" id="MobiDB-lite"/>
    </source>
</evidence>
<feature type="compositionally biased region" description="Low complexity" evidence="1">
    <location>
        <begin position="89"/>
        <end position="100"/>
    </location>
</feature>
<sequence length="100" mass="10627">MPTCVTLTASAGIDALMPSAPGYLWQVRLNSGDGRRSLSADVTKQSLVVVRPRLNLKAEQSVAGLGLERSRGFAALRSGRARSPRRRPSSSASTGARCRC</sequence>
<evidence type="ECO:0000313" key="3">
    <source>
        <dbReference type="Proteomes" id="UP000061432"/>
    </source>
</evidence>
<feature type="region of interest" description="Disordered" evidence="1">
    <location>
        <begin position="76"/>
        <end position="100"/>
    </location>
</feature>
<feature type="compositionally biased region" description="Basic residues" evidence="1">
    <location>
        <begin position="79"/>
        <end position="88"/>
    </location>
</feature>
<name>A0A1Y0ZG28_9HYPH</name>
<geneLocation type="plasmid" evidence="3">
    <name>pMaq22A_2p DNA</name>
</geneLocation>
<evidence type="ECO:0000313" key="2">
    <source>
        <dbReference type="EMBL" id="BAR47353.1"/>
    </source>
</evidence>
<dbReference type="AlphaFoldDB" id="A0A1Y0ZG28"/>
<organism evidence="2 3">
    <name type="scientific">Methylobacterium aquaticum</name>
    <dbReference type="NCBI Taxonomy" id="270351"/>
    <lineage>
        <taxon>Bacteria</taxon>
        <taxon>Pseudomonadati</taxon>
        <taxon>Pseudomonadota</taxon>
        <taxon>Alphaproteobacteria</taxon>
        <taxon>Hyphomicrobiales</taxon>
        <taxon>Methylobacteriaceae</taxon>
        <taxon>Methylobacterium</taxon>
    </lineage>
</organism>
<gene>
    <name evidence="2" type="ORF">Maq22A_2p42670</name>
</gene>
<protein>
    <submittedName>
        <fullName evidence="2">Uncharacterized protein</fullName>
    </submittedName>
</protein>